<dbReference type="Pfam" id="PF13739">
    <property type="entry name" value="PdaC"/>
    <property type="match status" value="1"/>
</dbReference>
<sequence>MKITSILLLAVLALSSCEWGAPAKKEPNAVFTDTVAYTYQKIYERAADCGNKADSACTIVKITYPQFKDKAVLNDTVKNKLIRMFIMDDSKPDTSLKNMAADFLKSYTDFKEDDPRTEMFFTLDTYAKVIGQDSALIALEYGGYTFQGGAHGASFTGFINWDGKTNKNVTLDDIFTNGYQPQLSKIAEKIFRKDEKLTDTSSLARDYFFKDNKFALNDNYSITPAGIRFVYNQYEIKPYAAGQTELLLPWAQIKTLMRPQSAASQYIHKNAGI</sequence>
<feature type="chain" id="PRO_5020524114" evidence="1">
    <location>
        <begin position="21"/>
        <end position="273"/>
    </location>
</feature>
<keyword evidence="5" id="KW-1185">Reference proteome</keyword>
<evidence type="ECO:0000313" key="5">
    <source>
        <dbReference type="Proteomes" id="UP000293331"/>
    </source>
</evidence>
<evidence type="ECO:0000313" key="4">
    <source>
        <dbReference type="EMBL" id="RYU92187.1"/>
    </source>
</evidence>
<organism evidence="4 5">
    <name type="scientific">Mucilaginibacter terrigena</name>
    <dbReference type="NCBI Taxonomy" id="2492395"/>
    <lineage>
        <taxon>Bacteria</taxon>
        <taxon>Pseudomonadati</taxon>
        <taxon>Bacteroidota</taxon>
        <taxon>Sphingobacteriia</taxon>
        <taxon>Sphingobacteriales</taxon>
        <taxon>Sphingobacteriaceae</taxon>
        <taxon>Mucilaginibacter</taxon>
    </lineage>
</organism>
<dbReference type="RefSeq" id="WP_129874918.1">
    <property type="nucleotide sequence ID" value="NZ_SEWG01000001.1"/>
</dbReference>
<evidence type="ECO:0000256" key="1">
    <source>
        <dbReference type="SAM" id="SignalP"/>
    </source>
</evidence>
<dbReference type="Gene3D" id="3.30.565.40">
    <property type="entry name" value="Fervidobacterium nodosum Rt17-B1 like"/>
    <property type="match status" value="1"/>
</dbReference>
<accession>A0A4Q5LRV4</accession>
<dbReference type="InterPro" id="IPR025303">
    <property type="entry name" value="PdaC"/>
</dbReference>
<feature type="domain" description="DUF3298" evidence="2">
    <location>
        <begin position="172"/>
        <end position="250"/>
    </location>
</feature>
<reference evidence="4 5" key="1">
    <citation type="submission" date="2019-02" db="EMBL/GenBank/DDBJ databases">
        <title>Bacterial novel species Mucilaginibacter sp. 17JY9-4 isolated from soil.</title>
        <authorList>
            <person name="Jung H.-Y."/>
        </authorList>
    </citation>
    <scope>NUCLEOTIDE SEQUENCE [LARGE SCALE GENOMIC DNA]</scope>
    <source>
        <strain evidence="4 5">17JY9-4</strain>
    </source>
</reference>
<comment type="caution">
    <text evidence="4">The sequence shown here is derived from an EMBL/GenBank/DDBJ whole genome shotgun (WGS) entry which is preliminary data.</text>
</comment>
<evidence type="ECO:0000259" key="2">
    <source>
        <dbReference type="Pfam" id="PF11738"/>
    </source>
</evidence>
<dbReference type="Pfam" id="PF11738">
    <property type="entry name" value="DUF3298"/>
    <property type="match status" value="1"/>
</dbReference>
<dbReference type="OrthoDB" id="594879at2"/>
<dbReference type="EMBL" id="SEWG01000001">
    <property type="protein sequence ID" value="RYU92187.1"/>
    <property type="molecule type" value="Genomic_DNA"/>
</dbReference>
<keyword evidence="1" id="KW-0732">Signal</keyword>
<evidence type="ECO:0000259" key="3">
    <source>
        <dbReference type="Pfam" id="PF13739"/>
    </source>
</evidence>
<dbReference type="InterPro" id="IPR037126">
    <property type="entry name" value="PdaC/RsiV-like_sf"/>
</dbReference>
<proteinExistence type="predicted"/>
<dbReference type="PROSITE" id="PS51257">
    <property type="entry name" value="PROKAR_LIPOPROTEIN"/>
    <property type="match status" value="1"/>
</dbReference>
<protein>
    <submittedName>
        <fullName evidence="4">DUF3298 domain-containing protein</fullName>
    </submittedName>
</protein>
<dbReference type="Gene3D" id="3.90.640.20">
    <property type="entry name" value="Heat-shock cognate protein, ATPase"/>
    <property type="match status" value="1"/>
</dbReference>
<dbReference type="Proteomes" id="UP000293331">
    <property type="component" value="Unassembled WGS sequence"/>
</dbReference>
<name>A0A4Q5LRV4_9SPHI</name>
<feature type="signal peptide" evidence="1">
    <location>
        <begin position="1"/>
        <end position="20"/>
    </location>
</feature>
<dbReference type="InterPro" id="IPR021729">
    <property type="entry name" value="DUF3298"/>
</dbReference>
<feature type="domain" description="Deacetylase PdaC" evidence="3">
    <location>
        <begin position="52"/>
        <end position="153"/>
    </location>
</feature>
<gene>
    <name evidence="4" type="ORF">EWM62_01770</name>
</gene>
<dbReference type="AlphaFoldDB" id="A0A4Q5LRV4"/>